<protein>
    <submittedName>
        <fullName evidence="2">DUF4283 domain protein</fullName>
    </submittedName>
</protein>
<feature type="compositionally biased region" description="Basic and acidic residues" evidence="1">
    <location>
        <begin position="337"/>
        <end position="348"/>
    </location>
</feature>
<name>A0A392MVW9_9FABA</name>
<dbReference type="AlphaFoldDB" id="A0A392MVW9"/>
<dbReference type="PANTHER" id="PTHR34427">
    <property type="entry name" value="DUF4283 DOMAIN PROTEIN"/>
    <property type="match status" value="1"/>
</dbReference>
<feature type="non-terminal residue" evidence="2">
    <location>
        <position position="390"/>
    </location>
</feature>
<keyword evidence="3" id="KW-1185">Reference proteome</keyword>
<feature type="region of interest" description="Disordered" evidence="1">
    <location>
        <begin position="200"/>
        <end position="227"/>
    </location>
</feature>
<feature type="compositionally biased region" description="Polar residues" evidence="1">
    <location>
        <begin position="210"/>
        <end position="223"/>
    </location>
</feature>
<dbReference type="Proteomes" id="UP000265520">
    <property type="component" value="Unassembled WGS sequence"/>
</dbReference>
<proteinExistence type="predicted"/>
<feature type="compositionally biased region" description="Basic residues" evidence="1">
    <location>
        <begin position="351"/>
        <end position="384"/>
    </location>
</feature>
<evidence type="ECO:0000313" key="3">
    <source>
        <dbReference type="Proteomes" id="UP000265520"/>
    </source>
</evidence>
<comment type="caution">
    <text evidence="2">The sequence shown here is derived from an EMBL/GenBank/DDBJ whole genome shotgun (WGS) entry which is preliminary data.</text>
</comment>
<organism evidence="2 3">
    <name type="scientific">Trifolium medium</name>
    <dbReference type="NCBI Taxonomy" id="97028"/>
    <lineage>
        <taxon>Eukaryota</taxon>
        <taxon>Viridiplantae</taxon>
        <taxon>Streptophyta</taxon>
        <taxon>Embryophyta</taxon>
        <taxon>Tracheophyta</taxon>
        <taxon>Spermatophyta</taxon>
        <taxon>Magnoliopsida</taxon>
        <taxon>eudicotyledons</taxon>
        <taxon>Gunneridae</taxon>
        <taxon>Pentapetalae</taxon>
        <taxon>rosids</taxon>
        <taxon>fabids</taxon>
        <taxon>Fabales</taxon>
        <taxon>Fabaceae</taxon>
        <taxon>Papilionoideae</taxon>
        <taxon>50 kb inversion clade</taxon>
        <taxon>NPAAA clade</taxon>
        <taxon>Hologalegina</taxon>
        <taxon>IRL clade</taxon>
        <taxon>Trifolieae</taxon>
        <taxon>Trifolium</taxon>
    </lineage>
</organism>
<evidence type="ECO:0000256" key="1">
    <source>
        <dbReference type="SAM" id="MobiDB-lite"/>
    </source>
</evidence>
<feature type="region of interest" description="Disordered" evidence="1">
    <location>
        <begin position="334"/>
        <end position="390"/>
    </location>
</feature>
<accession>A0A392MVW9</accession>
<sequence>MGGRKVFIQLTEDEDLWALIKDADDYFNHWFVKIREWSPTEVSVERVAWIRIYGIPAHVWKEDFFKMIVESFGELLMLDDDTSHRRRFDFARVLIKTSSSYFINQLEKVKIDNNFFVLRFLEELEYNQGVRARSKIQVKEISEDEESNSHLWYGQQEEDDDRDANSQNMEREYNNFNEAWEREASRGLGGADTELLEYPRLNHNKGGSGNSDNYEKISNQSEGGTRKTYEDMHQETNSYNLSKAILGQDVRPNTWETSLDPICNSKAHDPLQDSRNQDLSVEELSSCDQRKTVLLDISKTNSVFAIPTEDDRIDVSLAADARIGAKTHKLFIHQSKKATEKEERESIRNRVGARRRRRVIPKLKHLARIKHRKMKNKKKQRRNDKKTMEE</sequence>
<dbReference type="EMBL" id="LXQA010020952">
    <property type="protein sequence ID" value="MCH91686.1"/>
    <property type="molecule type" value="Genomic_DNA"/>
</dbReference>
<evidence type="ECO:0000313" key="2">
    <source>
        <dbReference type="EMBL" id="MCH91686.1"/>
    </source>
</evidence>
<reference evidence="2 3" key="1">
    <citation type="journal article" date="2018" name="Front. Plant Sci.">
        <title>Red Clover (Trifolium pratense) and Zigzag Clover (T. medium) - A Picture of Genomic Similarities and Differences.</title>
        <authorList>
            <person name="Dluhosova J."/>
            <person name="Istvanek J."/>
            <person name="Nedelnik J."/>
            <person name="Repkova J."/>
        </authorList>
    </citation>
    <scope>NUCLEOTIDE SEQUENCE [LARGE SCALE GENOMIC DNA]</scope>
    <source>
        <strain evidence="3">cv. 10/8</strain>
        <tissue evidence="2">Leaf</tissue>
    </source>
</reference>
<dbReference type="PANTHER" id="PTHR34427:SF5">
    <property type="entry name" value="DUF4283 DOMAIN-CONTAINING PROTEIN"/>
    <property type="match status" value="1"/>
</dbReference>